<evidence type="ECO:0000313" key="2">
    <source>
        <dbReference type="EMBL" id="ADE56035.1"/>
    </source>
</evidence>
<dbReference type="HOGENOM" id="CLU_023125_4_0_0"/>
<sequence length="226" mass="25342">MKRTIAIGDIHGCAEEFAELLDALNLQAGDRLIQLGDLINRGPDSRGVLEIARDYRVEAILGNHEVRVLTALREGRPDILKDYDLETIKQLHNEDWKYLESLPNWIHDTSSDTVFVHGGFLPDQPWQQQSVSVITTIQVLDALGHPAKRSDCPEADNWADSWEGPPFVVYGHTPRPNVYQHSASIGIDTGCVYGGHLTAFILEEQSFVQVRARKAYAHSKRLPDPV</sequence>
<evidence type="ECO:0000313" key="3">
    <source>
        <dbReference type="Proteomes" id="UP000000925"/>
    </source>
</evidence>
<dbReference type="SUPFAM" id="SSF56300">
    <property type="entry name" value="Metallo-dependent phosphatases"/>
    <property type="match status" value="1"/>
</dbReference>
<organism evidence="2 3">
    <name type="scientific">Coraliomargarita akajimensis (strain DSM 45221 / IAM 15411 / JCM 23193 / KCTC 12865 / 04OKA010-24)</name>
    <dbReference type="NCBI Taxonomy" id="583355"/>
    <lineage>
        <taxon>Bacteria</taxon>
        <taxon>Pseudomonadati</taxon>
        <taxon>Verrucomicrobiota</taxon>
        <taxon>Opitutia</taxon>
        <taxon>Puniceicoccales</taxon>
        <taxon>Coraliomargaritaceae</taxon>
        <taxon>Coraliomargarita</taxon>
    </lineage>
</organism>
<dbReference type="Gene3D" id="3.60.21.10">
    <property type="match status" value="1"/>
</dbReference>
<dbReference type="GO" id="GO:0005737">
    <property type="term" value="C:cytoplasm"/>
    <property type="evidence" value="ECO:0007669"/>
    <property type="project" value="TreeGrafter"/>
</dbReference>
<dbReference type="eggNOG" id="COG0639">
    <property type="taxonomic scope" value="Bacteria"/>
</dbReference>
<name>D5EHZ5_CORAD</name>
<gene>
    <name evidence="2" type="ordered locus">Caka_3022</name>
</gene>
<proteinExistence type="predicted"/>
<dbReference type="GO" id="GO:0016791">
    <property type="term" value="F:phosphatase activity"/>
    <property type="evidence" value="ECO:0007669"/>
    <property type="project" value="TreeGrafter"/>
</dbReference>
<dbReference type="PANTHER" id="PTHR42850">
    <property type="entry name" value="METALLOPHOSPHOESTERASE"/>
    <property type="match status" value="1"/>
</dbReference>
<evidence type="ECO:0000259" key="1">
    <source>
        <dbReference type="Pfam" id="PF00149"/>
    </source>
</evidence>
<accession>D5EHZ5</accession>
<dbReference type="Pfam" id="PF00149">
    <property type="entry name" value="Metallophos"/>
    <property type="match status" value="1"/>
</dbReference>
<reference evidence="2 3" key="1">
    <citation type="journal article" date="2010" name="Stand. Genomic Sci.">
        <title>Complete genome sequence of Coraliomargarita akajimensis type strain (04OKA010-24).</title>
        <authorList>
            <person name="Mavromatis K."/>
            <person name="Abt B."/>
            <person name="Brambilla E."/>
            <person name="Lapidus A."/>
            <person name="Copeland A."/>
            <person name="Deshpande S."/>
            <person name="Nolan M."/>
            <person name="Lucas S."/>
            <person name="Tice H."/>
            <person name="Cheng J.F."/>
            <person name="Han C."/>
            <person name="Detter J.C."/>
            <person name="Woyke T."/>
            <person name="Goodwin L."/>
            <person name="Pitluck S."/>
            <person name="Held B."/>
            <person name="Brettin T."/>
            <person name="Tapia R."/>
            <person name="Ivanova N."/>
            <person name="Mikhailova N."/>
            <person name="Pati A."/>
            <person name="Liolios K."/>
            <person name="Chen A."/>
            <person name="Palaniappan K."/>
            <person name="Land M."/>
            <person name="Hauser L."/>
            <person name="Chang Y.J."/>
            <person name="Jeffries C.D."/>
            <person name="Rohde M."/>
            <person name="Goker M."/>
            <person name="Bristow J."/>
            <person name="Eisen J.A."/>
            <person name="Markowitz V."/>
            <person name="Hugenholtz P."/>
            <person name="Klenk H.P."/>
            <person name="Kyrpides N.C."/>
        </authorList>
    </citation>
    <scope>NUCLEOTIDE SEQUENCE [LARGE SCALE GENOMIC DNA]</scope>
    <source>
        <strain evidence="3">DSM 45221 / IAM 15411 / JCM 23193 / KCTC 12865</strain>
    </source>
</reference>
<dbReference type="RefSeq" id="WP_013044751.1">
    <property type="nucleotide sequence ID" value="NC_014008.1"/>
</dbReference>
<dbReference type="PANTHER" id="PTHR42850:SF4">
    <property type="entry name" value="ZINC-DEPENDENT ENDOPOLYPHOSPHATASE"/>
    <property type="match status" value="1"/>
</dbReference>
<dbReference type="OrthoDB" id="9779903at2"/>
<dbReference type="GO" id="GO:0000298">
    <property type="term" value="F:endopolyphosphatase activity"/>
    <property type="evidence" value="ECO:0007669"/>
    <property type="project" value="TreeGrafter"/>
</dbReference>
<dbReference type="AlphaFoldDB" id="D5EHZ5"/>
<protein>
    <submittedName>
        <fullName evidence="2">Metallophosphoesterase</fullName>
    </submittedName>
</protein>
<feature type="domain" description="Calcineurin-like phosphoesterase" evidence="1">
    <location>
        <begin position="3"/>
        <end position="181"/>
    </location>
</feature>
<dbReference type="GO" id="GO:0006798">
    <property type="term" value="P:polyphosphate catabolic process"/>
    <property type="evidence" value="ECO:0007669"/>
    <property type="project" value="TreeGrafter"/>
</dbReference>
<dbReference type="InterPro" id="IPR004843">
    <property type="entry name" value="Calcineurin-like_PHP"/>
</dbReference>
<dbReference type="STRING" id="583355.Caka_3022"/>
<dbReference type="KEGG" id="caa:Caka_3022"/>
<dbReference type="Proteomes" id="UP000000925">
    <property type="component" value="Chromosome"/>
</dbReference>
<dbReference type="EMBL" id="CP001998">
    <property type="protein sequence ID" value="ADE56035.1"/>
    <property type="molecule type" value="Genomic_DNA"/>
</dbReference>
<dbReference type="InterPro" id="IPR050126">
    <property type="entry name" value="Ap4A_hydrolase"/>
</dbReference>
<dbReference type="InterPro" id="IPR029052">
    <property type="entry name" value="Metallo-depent_PP-like"/>
</dbReference>
<keyword evidence="3" id="KW-1185">Reference proteome</keyword>